<dbReference type="EMBL" id="MZ605293">
    <property type="protein sequence ID" value="QYW06557.1"/>
    <property type="molecule type" value="Genomic_DNA"/>
</dbReference>
<proteinExistence type="predicted"/>
<name>A0A975UWQ6_9CAUD</name>
<dbReference type="Proteomes" id="UP001058093">
    <property type="component" value="Segment"/>
</dbReference>
<keyword evidence="1" id="KW-0812">Transmembrane</keyword>
<reference evidence="2" key="1">
    <citation type="submission" date="2021-07" db="EMBL/GenBank/DDBJ databases">
        <title>Complete genome sequence and phylogenomic analysis of the two lytic bacteriophage isolated from terrestrial biotopes of Antarctica.</title>
        <authorList>
            <person name="Holovan V."/>
            <person name="Rabalski L."/>
            <person name="Zlatohurska M."/>
            <person name="Andriichuk O."/>
            <person name="Budzanivska I."/>
            <person name="Shevchenko O."/>
            <person name="Gupalo A."/>
        </authorList>
    </citation>
    <scope>NUCLEOTIDE SEQUENCE</scope>
</reference>
<keyword evidence="3" id="KW-1185">Reference proteome</keyword>
<organism evidence="2 3">
    <name type="scientific">Pseudomonas phage UAVern</name>
    <dbReference type="NCBI Taxonomy" id="2856997"/>
    <lineage>
        <taxon>Viruses</taxon>
        <taxon>Duplodnaviria</taxon>
        <taxon>Heunggongvirae</taxon>
        <taxon>Uroviricota</taxon>
        <taxon>Caudoviricetes</taxon>
        <taxon>Vandenendeviridae</taxon>
        <taxon>Gorskivirinae</taxon>
        <taxon>Uavernvirus</taxon>
        <taxon>Uavernvirus uavern</taxon>
    </lineage>
</organism>
<feature type="transmembrane region" description="Helical" evidence="1">
    <location>
        <begin position="26"/>
        <end position="48"/>
    </location>
</feature>
<evidence type="ECO:0000256" key="1">
    <source>
        <dbReference type="SAM" id="Phobius"/>
    </source>
</evidence>
<accession>A0A975UWQ6</accession>
<keyword evidence="1" id="KW-1133">Transmembrane helix</keyword>
<gene>
    <name evidence="2" type="ORF">uav_025</name>
</gene>
<sequence>MIVFGAFCIFVGGAIASEMPAMYGVDFIVAGFTSLLMILCGLFCFAVGTEM</sequence>
<evidence type="ECO:0000313" key="2">
    <source>
        <dbReference type="EMBL" id="QYW06557.1"/>
    </source>
</evidence>
<protein>
    <submittedName>
        <fullName evidence="2">Uncharacterized protein</fullName>
    </submittedName>
</protein>
<evidence type="ECO:0000313" key="3">
    <source>
        <dbReference type="Proteomes" id="UP001058093"/>
    </source>
</evidence>
<keyword evidence="1" id="KW-0472">Membrane</keyword>